<dbReference type="Proteomes" id="UP001232245">
    <property type="component" value="Unassembled WGS sequence"/>
</dbReference>
<evidence type="ECO:0000256" key="1">
    <source>
        <dbReference type="ARBA" id="ARBA00004635"/>
    </source>
</evidence>
<comment type="similarity">
    <text evidence="2">Belongs to the GerABKC lipoprotein family.</text>
</comment>
<evidence type="ECO:0000256" key="7">
    <source>
        <dbReference type="ARBA" id="ARBA00023288"/>
    </source>
</evidence>
<dbReference type="EMBL" id="JAUSTZ010000004">
    <property type="protein sequence ID" value="MDQ0226116.1"/>
    <property type="molecule type" value="Genomic_DNA"/>
</dbReference>
<name>A0ABT9Z2Q0_9BACI</name>
<gene>
    <name evidence="10" type="ORF">J2S02_002461</name>
</gene>
<feature type="domain" description="Spore germination protein N-terminal" evidence="9">
    <location>
        <begin position="27"/>
        <end position="197"/>
    </location>
</feature>
<proteinExistence type="inferred from homology"/>
<accession>A0ABT9Z2Q0</accession>
<dbReference type="InterPro" id="IPR038501">
    <property type="entry name" value="Spore_GerAC_C_sf"/>
</dbReference>
<keyword evidence="7" id="KW-0449">Lipoprotein</keyword>
<evidence type="ECO:0000259" key="8">
    <source>
        <dbReference type="Pfam" id="PF05504"/>
    </source>
</evidence>
<organism evidence="10 11">
    <name type="scientific">Metabacillus niabensis</name>
    <dbReference type="NCBI Taxonomy" id="324854"/>
    <lineage>
        <taxon>Bacteria</taxon>
        <taxon>Bacillati</taxon>
        <taxon>Bacillota</taxon>
        <taxon>Bacilli</taxon>
        <taxon>Bacillales</taxon>
        <taxon>Bacillaceae</taxon>
        <taxon>Metabacillus</taxon>
    </lineage>
</organism>
<evidence type="ECO:0000256" key="3">
    <source>
        <dbReference type="ARBA" id="ARBA00022544"/>
    </source>
</evidence>
<protein>
    <submittedName>
        <fullName evidence="10">Spore germination protein KC</fullName>
    </submittedName>
</protein>
<dbReference type="InterPro" id="IPR046953">
    <property type="entry name" value="Spore_GerAC-like_C"/>
</dbReference>
<evidence type="ECO:0000259" key="9">
    <source>
        <dbReference type="Pfam" id="PF25198"/>
    </source>
</evidence>
<keyword evidence="3" id="KW-0309">Germination</keyword>
<keyword evidence="6" id="KW-0564">Palmitate</keyword>
<dbReference type="Pfam" id="PF25198">
    <property type="entry name" value="Spore_GerAC_N"/>
    <property type="match status" value="1"/>
</dbReference>
<dbReference type="RefSeq" id="WP_174880201.1">
    <property type="nucleotide sequence ID" value="NZ_CADEPK010000114.1"/>
</dbReference>
<feature type="domain" description="Spore germination GerAC-like C-terminal" evidence="8">
    <location>
        <begin position="221"/>
        <end position="367"/>
    </location>
</feature>
<keyword evidence="5" id="KW-0472">Membrane</keyword>
<keyword evidence="4" id="KW-0732">Signal</keyword>
<dbReference type="PANTHER" id="PTHR35789">
    <property type="entry name" value="SPORE GERMINATION PROTEIN B3"/>
    <property type="match status" value="1"/>
</dbReference>
<comment type="caution">
    <text evidence="10">The sequence shown here is derived from an EMBL/GenBank/DDBJ whole genome shotgun (WGS) entry which is preliminary data.</text>
</comment>
<evidence type="ECO:0000256" key="2">
    <source>
        <dbReference type="ARBA" id="ARBA00007886"/>
    </source>
</evidence>
<dbReference type="NCBIfam" id="TIGR02887">
    <property type="entry name" value="spore_ger_x_C"/>
    <property type="match status" value="1"/>
</dbReference>
<comment type="subcellular location">
    <subcellularLocation>
        <location evidence="1">Membrane</location>
        <topology evidence="1">Lipid-anchor</topology>
    </subcellularLocation>
</comment>
<evidence type="ECO:0000256" key="5">
    <source>
        <dbReference type="ARBA" id="ARBA00023136"/>
    </source>
</evidence>
<sequence>MIISLHRRFIITILALSMLLQSGCGFKDIDKRIFVLSIGIDHSDNDEKPYKITLKLAVPSGSIKETGTKYTYLTKESESIASAVRLLKSHVDKEIDFGHAKVIVFGEKILDHDMNEVIDFFVRRRDIQKMSWVAVGKPSAEAVLKAEPSSEKSGSHALFNFFDQDGVESVYIVSTYLFDFYRRMSEKGYDPILPVLSSSDNKKKIVVNNSILLANNKEPLKLSPEETKLYNVMANNNEKLNLTVKRDKLLFTVSIDASKTSYKIITKPKQRPVLKMNVSMKGVIEEANQPMNPAKLSTYDKYVSKDLEKQLTELLTKLQENDADPIGFGLRYQASKLHTEKTYKEWRQIYPELSFDVHVKVSIMSTGIVE</sequence>
<keyword evidence="11" id="KW-1185">Reference proteome</keyword>
<dbReference type="PANTHER" id="PTHR35789:SF1">
    <property type="entry name" value="SPORE GERMINATION PROTEIN B3"/>
    <property type="match status" value="1"/>
</dbReference>
<evidence type="ECO:0000313" key="10">
    <source>
        <dbReference type="EMBL" id="MDQ0226116.1"/>
    </source>
</evidence>
<evidence type="ECO:0000256" key="6">
    <source>
        <dbReference type="ARBA" id="ARBA00023139"/>
    </source>
</evidence>
<dbReference type="Pfam" id="PF05504">
    <property type="entry name" value="Spore_GerAC"/>
    <property type="match status" value="1"/>
</dbReference>
<evidence type="ECO:0000256" key="4">
    <source>
        <dbReference type="ARBA" id="ARBA00022729"/>
    </source>
</evidence>
<reference evidence="10 11" key="1">
    <citation type="submission" date="2023-07" db="EMBL/GenBank/DDBJ databases">
        <title>Genomic Encyclopedia of Type Strains, Phase IV (KMG-IV): sequencing the most valuable type-strain genomes for metagenomic binning, comparative biology and taxonomic classification.</title>
        <authorList>
            <person name="Goeker M."/>
        </authorList>
    </citation>
    <scope>NUCLEOTIDE SEQUENCE [LARGE SCALE GENOMIC DNA]</scope>
    <source>
        <strain evidence="10 11">DSM 17723</strain>
    </source>
</reference>
<evidence type="ECO:0000313" key="11">
    <source>
        <dbReference type="Proteomes" id="UP001232245"/>
    </source>
</evidence>
<dbReference type="InterPro" id="IPR057336">
    <property type="entry name" value="GerAC_N"/>
</dbReference>
<dbReference type="InterPro" id="IPR008844">
    <property type="entry name" value="Spore_GerAC-like"/>
</dbReference>
<dbReference type="Gene3D" id="3.30.300.210">
    <property type="entry name" value="Nutrient germinant receptor protein C, domain 3"/>
    <property type="match status" value="1"/>
</dbReference>